<accession>A0A1P8U802</accession>
<sequence>MTPQVSRRTRRVGIIATAIVASSVALTSCTGHAPGELGRLQATLANCPDRPLNALNLSDGSGTTQSAEIAREYLATIEADVERVAVCGGHLSVSAFGTNSVTAPIYDGDLEAAGSTDIAKLRRVPDMVEEVMAEVTKNYAPAVKLLPEGGTDVTGLFRLLGEARDLRPDMALQVTLNTDGLTNQGIVIDHTLTEAEATALADTVAVPDLSGASISVVGIGRTTGDPLPSDFIAGLKAFYTRLCANTDAAKCLVVTDGR</sequence>
<feature type="signal peptide" evidence="1">
    <location>
        <begin position="1"/>
        <end position="33"/>
    </location>
</feature>
<proteinExistence type="predicted"/>
<evidence type="ECO:0000313" key="3">
    <source>
        <dbReference type="Proteomes" id="UP000187185"/>
    </source>
</evidence>
<name>A0A1P8U802_9MICO</name>
<evidence type="ECO:0008006" key="4">
    <source>
        <dbReference type="Google" id="ProtNLM"/>
    </source>
</evidence>
<dbReference type="STRING" id="36805.BOH66_08395"/>
<evidence type="ECO:0000313" key="2">
    <source>
        <dbReference type="EMBL" id="APZ34259.1"/>
    </source>
</evidence>
<dbReference type="PROSITE" id="PS51257">
    <property type="entry name" value="PROKAR_LIPOPROTEIN"/>
    <property type="match status" value="1"/>
</dbReference>
<gene>
    <name evidence="2" type="ORF">BOH66_08395</name>
</gene>
<dbReference type="KEGG" id="maur:BOH66_08395"/>
<keyword evidence="1" id="KW-0732">Signal</keyword>
<dbReference type="AlphaFoldDB" id="A0A1P8U802"/>
<protein>
    <recommendedName>
        <fullName evidence="4">VWFA domain-containing protein</fullName>
    </recommendedName>
</protein>
<feature type="chain" id="PRO_5012207799" description="VWFA domain-containing protein" evidence="1">
    <location>
        <begin position="34"/>
        <end position="258"/>
    </location>
</feature>
<dbReference type="RefSeq" id="WP_076690573.1">
    <property type="nucleotide sequence ID" value="NZ_CP018762.1"/>
</dbReference>
<reference evidence="2 3" key="1">
    <citation type="submission" date="2016-12" db="EMBL/GenBank/DDBJ databases">
        <title>Complete genome sequence of Microbacterium aurum KACC 15219.</title>
        <authorList>
            <person name="Jung Y."/>
            <person name="Shin J.-H."/>
            <person name="Lee Y.-J."/>
            <person name="Yi H."/>
            <person name="Bahn Y.-S."/>
            <person name="Kim J.F."/>
            <person name="Lee D.-W."/>
        </authorList>
    </citation>
    <scope>NUCLEOTIDE SEQUENCE [LARGE SCALE GENOMIC DNA]</scope>
    <source>
        <strain evidence="2 3">KACC 15219</strain>
    </source>
</reference>
<evidence type="ECO:0000256" key="1">
    <source>
        <dbReference type="SAM" id="SignalP"/>
    </source>
</evidence>
<organism evidence="2 3">
    <name type="scientific">Microbacterium aurum</name>
    <dbReference type="NCBI Taxonomy" id="36805"/>
    <lineage>
        <taxon>Bacteria</taxon>
        <taxon>Bacillati</taxon>
        <taxon>Actinomycetota</taxon>
        <taxon>Actinomycetes</taxon>
        <taxon>Micrococcales</taxon>
        <taxon>Microbacteriaceae</taxon>
        <taxon>Microbacterium</taxon>
    </lineage>
</organism>
<keyword evidence="3" id="KW-1185">Reference proteome</keyword>
<dbReference type="Proteomes" id="UP000187185">
    <property type="component" value="Chromosome"/>
</dbReference>
<dbReference type="OrthoDB" id="3819628at2"/>
<dbReference type="EMBL" id="CP018762">
    <property type="protein sequence ID" value="APZ34259.1"/>
    <property type="molecule type" value="Genomic_DNA"/>
</dbReference>